<protein>
    <submittedName>
        <fullName evidence="5">Transcriptional regulator, LytTR family</fullName>
    </submittedName>
</protein>
<keyword evidence="6" id="KW-1185">Reference proteome</keyword>
<dbReference type="RefSeq" id="WP_074890803.1">
    <property type="nucleotide sequence ID" value="NZ_FOXO01000029.1"/>
</dbReference>
<sequence>MKIDIQKIDSGEESVIIRYKTLSPDLKRIIGILEKSENKLWGKADTETVNISISSILYLESVDDKLFAYTGNKVVRLDGTLNSFITEICDEAFFRCSKSMVINVNKVKSLKSLSSNRIDATLESGEHIIISRRYASDFRRLLKGGR</sequence>
<dbReference type="InterPro" id="IPR046947">
    <property type="entry name" value="LytR-like"/>
</dbReference>
<dbReference type="InterPro" id="IPR007492">
    <property type="entry name" value="LytTR_DNA-bd_dom"/>
</dbReference>
<dbReference type="GO" id="GO:0000156">
    <property type="term" value="F:phosphorelay response regulator activity"/>
    <property type="evidence" value="ECO:0007669"/>
    <property type="project" value="InterPro"/>
</dbReference>
<evidence type="ECO:0000313" key="6">
    <source>
        <dbReference type="Proteomes" id="UP000182624"/>
    </source>
</evidence>
<dbReference type="PANTHER" id="PTHR37299:SF3">
    <property type="entry name" value="STAGE 0 SPORULATION PROTEIN A HOMOLOG"/>
    <property type="match status" value="1"/>
</dbReference>
<dbReference type="AlphaFoldDB" id="A0A1I5X986"/>
<dbReference type="GO" id="GO:0003677">
    <property type="term" value="F:DNA binding"/>
    <property type="evidence" value="ECO:0007669"/>
    <property type="project" value="InterPro"/>
</dbReference>
<feature type="domain" description="HTH LytTR-type" evidence="4">
    <location>
        <begin position="40"/>
        <end position="144"/>
    </location>
</feature>
<reference evidence="6" key="1">
    <citation type="submission" date="2016-10" db="EMBL/GenBank/DDBJ databases">
        <authorList>
            <person name="Varghese N."/>
            <person name="Submissions S."/>
        </authorList>
    </citation>
    <scope>NUCLEOTIDE SEQUENCE [LARGE SCALE GENOMIC DNA]</scope>
    <source>
        <strain evidence="6">P18</strain>
    </source>
</reference>
<evidence type="ECO:0000256" key="3">
    <source>
        <dbReference type="ARBA" id="ARBA00023159"/>
    </source>
</evidence>
<name>A0A1I5X986_9FIRM</name>
<dbReference type="EMBL" id="FOXO01000029">
    <property type="protein sequence ID" value="SFQ28197.1"/>
    <property type="molecule type" value="Genomic_DNA"/>
</dbReference>
<keyword evidence="3" id="KW-0010">Activator</keyword>
<evidence type="ECO:0000259" key="4">
    <source>
        <dbReference type="PROSITE" id="PS50930"/>
    </source>
</evidence>
<dbReference type="Proteomes" id="UP000182624">
    <property type="component" value="Unassembled WGS sequence"/>
</dbReference>
<evidence type="ECO:0000256" key="1">
    <source>
        <dbReference type="ARBA" id="ARBA00022490"/>
    </source>
</evidence>
<keyword evidence="1" id="KW-0963">Cytoplasm</keyword>
<dbReference type="SMART" id="SM00850">
    <property type="entry name" value="LytTR"/>
    <property type="match status" value="1"/>
</dbReference>
<evidence type="ECO:0000313" key="5">
    <source>
        <dbReference type="EMBL" id="SFQ28197.1"/>
    </source>
</evidence>
<dbReference type="Gene3D" id="2.40.50.1020">
    <property type="entry name" value="LytTr DNA-binding domain"/>
    <property type="match status" value="1"/>
</dbReference>
<organism evidence="5 6">
    <name type="scientific">Butyrivibrio proteoclasticus</name>
    <dbReference type="NCBI Taxonomy" id="43305"/>
    <lineage>
        <taxon>Bacteria</taxon>
        <taxon>Bacillati</taxon>
        <taxon>Bacillota</taxon>
        <taxon>Clostridia</taxon>
        <taxon>Lachnospirales</taxon>
        <taxon>Lachnospiraceae</taxon>
        <taxon>Butyrivibrio</taxon>
    </lineage>
</organism>
<dbReference type="PANTHER" id="PTHR37299">
    <property type="entry name" value="TRANSCRIPTIONAL REGULATOR-RELATED"/>
    <property type="match status" value="1"/>
</dbReference>
<gene>
    <name evidence="5" type="ORF">SAMN04487928_12922</name>
</gene>
<keyword evidence="2" id="KW-0902">Two-component regulatory system</keyword>
<dbReference type="Pfam" id="PF04397">
    <property type="entry name" value="LytTR"/>
    <property type="match status" value="1"/>
</dbReference>
<dbReference type="PROSITE" id="PS50930">
    <property type="entry name" value="HTH_LYTTR"/>
    <property type="match status" value="1"/>
</dbReference>
<proteinExistence type="predicted"/>
<accession>A0A1I5X986</accession>
<evidence type="ECO:0000256" key="2">
    <source>
        <dbReference type="ARBA" id="ARBA00023012"/>
    </source>
</evidence>